<dbReference type="Gene3D" id="3.30.300.30">
    <property type="match status" value="1"/>
</dbReference>
<reference evidence="9" key="1">
    <citation type="submission" date="2018-05" db="EMBL/GenBank/DDBJ databases">
        <authorList>
            <person name="Lanie J.A."/>
            <person name="Ng W.-L."/>
            <person name="Kazmierczak K.M."/>
            <person name="Andrzejewski T.M."/>
            <person name="Davidsen T.M."/>
            <person name="Wayne K.J."/>
            <person name="Tettelin H."/>
            <person name="Glass J.I."/>
            <person name="Rusch D."/>
            <person name="Podicherti R."/>
            <person name="Tsui H.-C.T."/>
            <person name="Winkler M.E."/>
        </authorList>
    </citation>
    <scope>NUCLEOTIDE SEQUENCE</scope>
</reference>
<dbReference type="Gene3D" id="2.30.38.10">
    <property type="entry name" value="Luciferase, Domain 3"/>
    <property type="match status" value="1"/>
</dbReference>
<sequence length="534" mass="58998">MKTSNYAKKIINDLNTDHFNNLTDNFNFAIKRDGEKIAFSCLGQDITFDELDRLSKQFGAYLRCECGLNAGERIAIQIPNLIQYPIVAWGAIHAGLVIVNTNPLYTERELLHQFNDSGAKVLVVLADLLGMIEKVVPQTNIDLVISTHAIDMIEPKPKPLSSLKKLISLPDALEAGKSQELPNIASTMESIAVLQYTGGTTGAAKGAVLTHGNFFASAAISTQAFQDISKKELSISPMPLYHVYGFLVHVISGVLNGNQSVLIPDPRDTDGLILTMKKYPFTLFAGINTLFTSLLEHPEFDTIDFSHLERVVAGGTALIEEIAIEWEQRTDSTIYEGYGLSETSATCAVNTQESRQLGTVGPAMITTQLKVIDADGKELSNGKEGELLIRGPQVMIGYWNKPEATAESLDKEGWFRTGDVAIIQDNGHVRIVDRIKDMIIVSGFNVYPNEVEAVVYDHPDVLECAAIGIADKKTDEAIKLFVNSKNPKLTVEELQQFCRKNLTPYKVPKYIEFLDDLPKSNVGKILRRELRDSH</sequence>
<evidence type="ECO:0000256" key="2">
    <source>
        <dbReference type="ARBA" id="ARBA00006432"/>
    </source>
</evidence>
<dbReference type="PANTHER" id="PTHR24096">
    <property type="entry name" value="LONG-CHAIN-FATTY-ACID--COA LIGASE"/>
    <property type="match status" value="1"/>
</dbReference>
<keyword evidence="5" id="KW-0067">ATP-binding</keyword>
<dbReference type="InterPro" id="IPR045851">
    <property type="entry name" value="AMP-bd_C_sf"/>
</dbReference>
<evidence type="ECO:0000313" key="9">
    <source>
        <dbReference type="EMBL" id="SUZ95136.1"/>
    </source>
</evidence>
<dbReference type="AlphaFoldDB" id="A0A381RTC8"/>
<dbReference type="EMBL" id="UINC01002298">
    <property type="protein sequence ID" value="SUZ95136.1"/>
    <property type="molecule type" value="Genomic_DNA"/>
</dbReference>
<evidence type="ECO:0000256" key="3">
    <source>
        <dbReference type="ARBA" id="ARBA00022598"/>
    </source>
</evidence>
<dbReference type="InterPro" id="IPR000873">
    <property type="entry name" value="AMP-dep_synth/lig_dom"/>
</dbReference>
<accession>A0A381RTC8</accession>
<dbReference type="InterPro" id="IPR025110">
    <property type="entry name" value="AMP-bd_C"/>
</dbReference>
<dbReference type="Pfam" id="PF13193">
    <property type="entry name" value="AMP-binding_C"/>
    <property type="match status" value="1"/>
</dbReference>
<evidence type="ECO:0000256" key="5">
    <source>
        <dbReference type="ARBA" id="ARBA00022840"/>
    </source>
</evidence>
<dbReference type="Gene3D" id="3.40.50.980">
    <property type="match status" value="2"/>
</dbReference>
<evidence type="ECO:0000259" key="8">
    <source>
        <dbReference type="Pfam" id="PF13193"/>
    </source>
</evidence>
<dbReference type="SUPFAM" id="SSF56801">
    <property type="entry name" value="Acetyl-CoA synthetase-like"/>
    <property type="match status" value="1"/>
</dbReference>
<feature type="domain" description="AMP-dependent synthetase/ligase" evidence="7">
    <location>
        <begin position="30"/>
        <end position="399"/>
    </location>
</feature>
<dbReference type="FunFam" id="3.30.300.30:FF:000006">
    <property type="entry name" value="Long-chain-fatty-acid--CoA ligase FadD"/>
    <property type="match status" value="1"/>
</dbReference>
<proteinExistence type="inferred from homology"/>
<dbReference type="InterPro" id="IPR020845">
    <property type="entry name" value="AMP-binding_CS"/>
</dbReference>
<dbReference type="PROSITE" id="PS00455">
    <property type="entry name" value="AMP_BINDING"/>
    <property type="match status" value="1"/>
</dbReference>
<evidence type="ECO:0000256" key="1">
    <source>
        <dbReference type="ARBA" id="ARBA00001946"/>
    </source>
</evidence>
<evidence type="ECO:0008006" key="10">
    <source>
        <dbReference type="Google" id="ProtNLM"/>
    </source>
</evidence>
<dbReference type="GO" id="GO:0016405">
    <property type="term" value="F:CoA-ligase activity"/>
    <property type="evidence" value="ECO:0007669"/>
    <property type="project" value="TreeGrafter"/>
</dbReference>
<keyword evidence="4" id="KW-0547">Nucleotide-binding</keyword>
<comment type="cofactor">
    <cofactor evidence="1">
        <name>Mg(2+)</name>
        <dbReference type="ChEBI" id="CHEBI:18420"/>
    </cofactor>
</comment>
<dbReference type="GO" id="GO:0005524">
    <property type="term" value="F:ATP binding"/>
    <property type="evidence" value="ECO:0007669"/>
    <property type="project" value="UniProtKB-KW"/>
</dbReference>
<protein>
    <recommendedName>
        <fullName evidence="10">AMP-dependent synthetase/ligase domain-containing protein</fullName>
    </recommendedName>
</protein>
<keyword evidence="6" id="KW-0460">Magnesium</keyword>
<organism evidence="9">
    <name type="scientific">marine metagenome</name>
    <dbReference type="NCBI Taxonomy" id="408172"/>
    <lineage>
        <taxon>unclassified sequences</taxon>
        <taxon>metagenomes</taxon>
        <taxon>ecological metagenomes</taxon>
    </lineage>
</organism>
<evidence type="ECO:0000256" key="4">
    <source>
        <dbReference type="ARBA" id="ARBA00022741"/>
    </source>
</evidence>
<gene>
    <name evidence="9" type="ORF">METZ01_LOCUS47990</name>
</gene>
<keyword evidence="3" id="KW-0436">Ligase</keyword>
<dbReference type="Pfam" id="PF00501">
    <property type="entry name" value="AMP-binding"/>
    <property type="match status" value="1"/>
</dbReference>
<evidence type="ECO:0000256" key="6">
    <source>
        <dbReference type="ARBA" id="ARBA00022842"/>
    </source>
</evidence>
<name>A0A381RTC8_9ZZZZ</name>
<evidence type="ECO:0000259" key="7">
    <source>
        <dbReference type="Pfam" id="PF00501"/>
    </source>
</evidence>
<dbReference type="CDD" id="cd05936">
    <property type="entry name" value="FC-FACS_FadD_like"/>
    <property type="match status" value="1"/>
</dbReference>
<comment type="similarity">
    <text evidence="2">Belongs to the ATP-dependent AMP-binding enzyme family.</text>
</comment>
<dbReference type="PANTHER" id="PTHR24096:SF149">
    <property type="entry name" value="AMP-BINDING DOMAIN-CONTAINING PROTEIN-RELATED"/>
    <property type="match status" value="1"/>
</dbReference>
<feature type="domain" description="AMP-binding enzyme C-terminal" evidence="8">
    <location>
        <begin position="450"/>
        <end position="524"/>
    </location>
</feature>